<sequence>MTTEIFRSMLYNGQSSVQDLEWVIFDEVHYMNGSEGVVYEEVIILLPEHVGIIMLSATVPNTLEFASWVGMTKKRKMYVISTPKRPVPLEHYLYTGQSRKSQEHKFLILLAERNLLHKGYLDAVEAMKAKEKVHAQQKDAGERTPKNLTVTRARNNYLEILRTMGEKYKKKKWGWLWAEASSQPELEEALVLGGFGYPAMAVISHKKMKHLTLRGPFSGDGINAFLRDPSYGKGSTAPIRGADLPKFRDVEPWHGKDAILEVEEDIDLSDVELDELPKDEL</sequence>
<proteinExistence type="predicted"/>
<dbReference type="AlphaFoldDB" id="A0AA88HPR1"/>
<dbReference type="Gene3D" id="3.40.50.300">
    <property type="entry name" value="P-loop containing nucleotide triphosphate hydrolases"/>
    <property type="match status" value="1"/>
</dbReference>
<evidence type="ECO:0000259" key="6">
    <source>
        <dbReference type="PROSITE" id="PS51192"/>
    </source>
</evidence>
<keyword evidence="2" id="KW-0378">Hydrolase</keyword>
<dbReference type="InterPro" id="IPR011545">
    <property type="entry name" value="DEAD/DEAH_box_helicase_dom"/>
</dbReference>
<dbReference type="Proteomes" id="UP001187531">
    <property type="component" value="Unassembled WGS sequence"/>
</dbReference>
<dbReference type="PROSITE" id="PS51192">
    <property type="entry name" value="HELICASE_ATP_BIND_1"/>
    <property type="match status" value="1"/>
</dbReference>
<feature type="domain" description="Helicase ATP-binding" evidence="6">
    <location>
        <begin position="1"/>
        <end position="77"/>
    </location>
</feature>
<dbReference type="InterPro" id="IPR050699">
    <property type="entry name" value="RNA-DNA_Helicase"/>
</dbReference>
<dbReference type="GO" id="GO:0005524">
    <property type="term" value="F:ATP binding"/>
    <property type="evidence" value="ECO:0007669"/>
    <property type="project" value="UniProtKB-KW"/>
</dbReference>
<dbReference type="InterPro" id="IPR014001">
    <property type="entry name" value="Helicase_ATP-bd"/>
</dbReference>
<dbReference type="PANTHER" id="PTHR12131">
    <property type="entry name" value="ATP-DEPENDENT RNA AND DNA HELICASE"/>
    <property type="match status" value="1"/>
</dbReference>
<dbReference type="PANTHER" id="PTHR12131:SF1">
    <property type="entry name" value="ATP-DEPENDENT RNA HELICASE SUPV3L1, MITOCHONDRIAL-RELATED"/>
    <property type="match status" value="1"/>
</dbReference>
<comment type="caution">
    <text evidence="7">The sequence shown here is derived from an EMBL/GenBank/DDBJ whole genome shotgun (WGS) entry which is preliminary data.</text>
</comment>
<dbReference type="GO" id="GO:0016787">
    <property type="term" value="F:hydrolase activity"/>
    <property type="evidence" value="ECO:0007669"/>
    <property type="project" value="UniProtKB-KW"/>
</dbReference>
<evidence type="ECO:0000256" key="4">
    <source>
        <dbReference type="ARBA" id="ARBA00022840"/>
    </source>
</evidence>
<dbReference type="EMBL" id="JAVRJZ010000013">
    <property type="protein sequence ID" value="KAK2714229.1"/>
    <property type="molecule type" value="Genomic_DNA"/>
</dbReference>
<protein>
    <recommendedName>
        <fullName evidence="6">Helicase ATP-binding domain-containing protein</fullName>
    </recommendedName>
</protein>
<dbReference type="GO" id="GO:0003724">
    <property type="term" value="F:RNA helicase activity"/>
    <property type="evidence" value="ECO:0007669"/>
    <property type="project" value="UniProtKB-EC"/>
</dbReference>
<keyword evidence="8" id="KW-1185">Reference proteome</keyword>
<dbReference type="InterPro" id="IPR027417">
    <property type="entry name" value="P-loop_NTPase"/>
</dbReference>
<dbReference type="GO" id="GO:0055087">
    <property type="term" value="C:Ski complex"/>
    <property type="evidence" value="ECO:0007669"/>
    <property type="project" value="TreeGrafter"/>
</dbReference>
<evidence type="ECO:0000313" key="8">
    <source>
        <dbReference type="Proteomes" id="UP001187531"/>
    </source>
</evidence>
<keyword evidence="3" id="KW-0347">Helicase</keyword>
<evidence type="ECO:0000256" key="5">
    <source>
        <dbReference type="ARBA" id="ARBA00047984"/>
    </source>
</evidence>
<dbReference type="Pfam" id="PF00270">
    <property type="entry name" value="DEAD"/>
    <property type="match status" value="1"/>
</dbReference>
<gene>
    <name evidence="7" type="ORF">QYM36_008709</name>
</gene>
<comment type="catalytic activity">
    <reaction evidence="5">
        <text>ATP + H2O = ADP + phosphate + H(+)</text>
        <dbReference type="Rhea" id="RHEA:13065"/>
        <dbReference type="ChEBI" id="CHEBI:15377"/>
        <dbReference type="ChEBI" id="CHEBI:15378"/>
        <dbReference type="ChEBI" id="CHEBI:30616"/>
        <dbReference type="ChEBI" id="CHEBI:43474"/>
        <dbReference type="ChEBI" id="CHEBI:456216"/>
        <dbReference type="EC" id="3.6.4.13"/>
    </reaction>
</comment>
<dbReference type="GO" id="GO:0003676">
    <property type="term" value="F:nucleic acid binding"/>
    <property type="evidence" value="ECO:0007669"/>
    <property type="project" value="InterPro"/>
</dbReference>
<dbReference type="GO" id="GO:0070478">
    <property type="term" value="P:nuclear-transcribed mRNA catabolic process, 3'-5' exonucleolytic nonsense-mediated decay"/>
    <property type="evidence" value="ECO:0007669"/>
    <property type="project" value="TreeGrafter"/>
</dbReference>
<name>A0AA88HPR1_ARTSF</name>
<dbReference type="SUPFAM" id="SSF52540">
    <property type="entry name" value="P-loop containing nucleoside triphosphate hydrolases"/>
    <property type="match status" value="1"/>
</dbReference>
<evidence type="ECO:0000256" key="2">
    <source>
        <dbReference type="ARBA" id="ARBA00022801"/>
    </source>
</evidence>
<keyword evidence="4" id="KW-0067">ATP-binding</keyword>
<organism evidence="7 8">
    <name type="scientific">Artemia franciscana</name>
    <name type="common">Brine shrimp</name>
    <name type="synonym">Artemia sanfranciscana</name>
    <dbReference type="NCBI Taxonomy" id="6661"/>
    <lineage>
        <taxon>Eukaryota</taxon>
        <taxon>Metazoa</taxon>
        <taxon>Ecdysozoa</taxon>
        <taxon>Arthropoda</taxon>
        <taxon>Crustacea</taxon>
        <taxon>Branchiopoda</taxon>
        <taxon>Anostraca</taxon>
        <taxon>Artemiidae</taxon>
        <taxon>Artemia</taxon>
    </lineage>
</organism>
<accession>A0AA88HPR1</accession>
<evidence type="ECO:0000256" key="3">
    <source>
        <dbReference type="ARBA" id="ARBA00022806"/>
    </source>
</evidence>
<evidence type="ECO:0000256" key="1">
    <source>
        <dbReference type="ARBA" id="ARBA00022741"/>
    </source>
</evidence>
<evidence type="ECO:0000313" key="7">
    <source>
        <dbReference type="EMBL" id="KAK2714229.1"/>
    </source>
</evidence>
<reference evidence="7" key="1">
    <citation type="submission" date="2023-07" db="EMBL/GenBank/DDBJ databases">
        <title>Chromosome-level genome assembly of Artemia franciscana.</title>
        <authorList>
            <person name="Jo E."/>
        </authorList>
    </citation>
    <scope>NUCLEOTIDE SEQUENCE</scope>
    <source>
        <tissue evidence="7">Whole body</tissue>
    </source>
</reference>
<keyword evidence="1" id="KW-0547">Nucleotide-binding</keyword>